<evidence type="ECO:0000259" key="1">
    <source>
        <dbReference type="Pfam" id="PF08545"/>
    </source>
</evidence>
<dbReference type="Pfam" id="PF08545">
    <property type="entry name" value="ACP_syn_III"/>
    <property type="match status" value="1"/>
</dbReference>
<dbReference type="InterPro" id="IPR016039">
    <property type="entry name" value="Thiolase-like"/>
</dbReference>
<accession>A0ABT9RC45</accession>
<protein>
    <submittedName>
        <fullName evidence="2">3-oxoacyl-[acyl-carrier-protein] synthase-3</fullName>
        <ecNumber evidence="2">2.3.1.180</ecNumber>
    </submittedName>
</protein>
<dbReference type="Gene3D" id="3.40.47.10">
    <property type="match status" value="1"/>
</dbReference>
<dbReference type="Proteomes" id="UP001230426">
    <property type="component" value="Unassembled WGS sequence"/>
</dbReference>
<keyword evidence="3" id="KW-1185">Reference proteome</keyword>
<feature type="domain" description="Beta-ketoacyl-[acyl-carrier-protein] synthase III N-terminal" evidence="1">
    <location>
        <begin position="118"/>
        <end position="175"/>
    </location>
</feature>
<dbReference type="EMBL" id="JAUSRB010000002">
    <property type="protein sequence ID" value="MDP9866436.1"/>
    <property type="molecule type" value="Genomic_DNA"/>
</dbReference>
<dbReference type="EC" id="2.3.1.180" evidence="2"/>
<name>A0ABT9RC45_9ACTN</name>
<dbReference type="InterPro" id="IPR013751">
    <property type="entry name" value="ACP_syn_III_N"/>
</dbReference>
<keyword evidence="2" id="KW-0808">Transferase</keyword>
<gene>
    <name evidence="2" type="ORF">J2S55_005702</name>
</gene>
<evidence type="ECO:0000313" key="3">
    <source>
        <dbReference type="Proteomes" id="UP001230426"/>
    </source>
</evidence>
<sequence length="319" mass="33631">MTAGGPRTGIGIAGLGSALPGTSVAAGSTASAPSAESELFSGSRTRRVLGPGEAVEDLAVSACRRALENADVAPEQVDGLYGYITVPEYLSPNGLFRVHRDLGLGRHALVVPINCEFGTFVMALALGWEAMRGGRLTHTLVTVGSNWSRHVDSRNPHAGTIGDGAGAAVLRRSTRMVILDWISDTNSAEYGAMTMAVRPDDGGTARPTYRIEPDSGVAAFRSSGMDGPPDLVERLLDRNGITAGEVTVIGHQASDVLIDHWKERLRPARYRDTLSLYGNLTVASAAVTLDASADALDTPYLVVFGVGIGSYQIAMLIRR</sequence>
<dbReference type="PANTHER" id="PTHR34069">
    <property type="entry name" value="3-OXOACYL-[ACYL-CARRIER-PROTEIN] SYNTHASE 3"/>
    <property type="match status" value="1"/>
</dbReference>
<keyword evidence="2" id="KW-0012">Acyltransferase</keyword>
<proteinExistence type="predicted"/>
<dbReference type="GO" id="GO:0033818">
    <property type="term" value="F:beta-ketoacyl-acyl-carrier-protein synthase III activity"/>
    <property type="evidence" value="ECO:0007669"/>
    <property type="project" value="UniProtKB-EC"/>
</dbReference>
<dbReference type="SUPFAM" id="SSF53901">
    <property type="entry name" value="Thiolase-like"/>
    <property type="match status" value="2"/>
</dbReference>
<evidence type="ECO:0000313" key="2">
    <source>
        <dbReference type="EMBL" id="MDP9866436.1"/>
    </source>
</evidence>
<dbReference type="RefSeq" id="WP_306867133.1">
    <property type="nucleotide sequence ID" value="NZ_JAUSRB010000002.1"/>
</dbReference>
<comment type="caution">
    <text evidence="2">The sequence shown here is derived from an EMBL/GenBank/DDBJ whole genome shotgun (WGS) entry which is preliminary data.</text>
</comment>
<organism evidence="2 3">
    <name type="scientific">Streptosporangium brasiliense</name>
    <dbReference type="NCBI Taxonomy" id="47480"/>
    <lineage>
        <taxon>Bacteria</taxon>
        <taxon>Bacillati</taxon>
        <taxon>Actinomycetota</taxon>
        <taxon>Actinomycetes</taxon>
        <taxon>Streptosporangiales</taxon>
        <taxon>Streptosporangiaceae</taxon>
        <taxon>Streptosporangium</taxon>
    </lineage>
</organism>
<dbReference type="PANTHER" id="PTHR34069:SF2">
    <property type="entry name" value="BETA-KETOACYL-[ACYL-CARRIER-PROTEIN] SYNTHASE III"/>
    <property type="match status" value="1"/>
</dbReference>
<reference evidence="2 3" key="1">
    <citation type="submission" date="2023-07" db="EMBL/GenBank/DDBJ databases">
        <title>Sequencing the genomes of 1000 actinobacteria strains.</title>
        <authorList>
            <person name="Klenk H.-P."/>
        </authorList>
    </citation>
    <scope>NUCLEOTIDE SEQUENCE [LARGE SCALE GENOMIC DNA]</scope>
    <source>
        <strain evidence="2 3">DSM 44109</strain>
    </source>
</reference>